<protein>
    <submittedName>
        <fullName evidence="2">DNA-binding protein</fullName>
    </submittedName>
</protein>
<evidence type="ECO:0000256" key="1">
    <source>
        <dbReference type="SAM" id="MobiDB-lite"/>
    </source>
</evidence>
<comment type="caution">
    <text evidence="2">The sequence shown here is derived from an EMBL/GenBank/DDBJ whole genome shotgun (WGS) entry which is preliminary data.</text>
</comment>
<keyword evidence="2" id="KW-0238">DNA-binding</keyword>
<proteinExistence type="predicted"/>
<dbReference type="Proteomes" id="UP001243846">
    <property type="component" value="Unassembled WGS sequence"/>
</dbReference>
<organism evidence="2 3">
    <name type="scientific">Paracoccus cavernae</name>
    <dbReference type="NCBI Taxonomy" id="1571207"/>
    <lineage>
        <taxon>Bacteria</taxon>
        <taxon>Pseudomonadati</taxon>
        <taxon>Pseudomonadota</taxon>
        <taxon>Alphaproteobacteria</taxon>
        <taxon>Rhodobacterales</taxon>
        <taxon>Paracoccaceae</taxon>
        <taxon>Paracoccus</taxon>
    </lineage>
</organism>
<evidence type="ECO:0000313" key="3">
    <source>
        <dbReference type="Proteomes" id="UP001243846"/>
    </source>
</evidence>
<feature type="region of interest" description="Disordered" evidence="1">
    <location>
        <begin position="48"/>
        <end position="70"/>
    </location>
</feature>
<accession>A0ABT8D9F9</accession>
<sequence length="70" mass="7989">MPRLLPAPEAAYYLGVSETTLRTLALPRKVLRGKRLYDRMMLDEYASDLPSEGRESEEVNSCDEVLRGMQ</sequence>
<name>A0ABT8D9F9_9RHOB</name>
<reference evidence="3" key="1">
    <citation type="journal article" date="2019" name="Int. J. Syst. Evol. Microbiol.">
        <title>The Global Catalogue of Microorganisms (GCM) 10K type strain sequencing project: providing services to taxonomists for standard genome sequencing and annotation.</title>
        <authorList>
            <consortium name="The Broad Institute Genomics Platform"/>
            <consortium name="The Broad Institute Genome Sequencing Center for Infectious Disease"/>
            <person name="Wu L."/>
            <person name="Ma J."/>
        </authorList>
    </citation>
    <scope>NUCLEOTIDE SEQUENCE [LARGE SCALE GENOMIC DNA]</scope>
    <source>
        <strain evidence="3">CECT 8482</strain>
    </source>
</reference>
<dbReference type="EMBL" id="JAUFRC010000001">
    <property type="protein sequence ID" value="MDN3713413.1"/>
    <property type="molecule type" value="Genomic_DNA"/>
</dbReference>
<gene>
    <name evidence="2" type="ORF">QWZ10_19800</name>
</gene>
<keyword evidence="3" id="KW-1185">Reference proteome</keyword>
<evidence type="ECO:0000313" key="2">
    <source>
        <dbReference type="EMBL" id="MDN3713413.1"/>
    </source>
</evidence>
<dbReference type="GO" id="GO:0003677">
    <property type="term" value="F:DNA binding"/>
    <property type="evidence" value="ECO:0007669"/>
    <property type="project" value="UniProtKB-KW"/>
</dbReference>